<keyword evidence="11 17" id="KW-0808">Transferase</keyword>
<dbReference type="RefSeq" id="WP_208505122.1">
    <property type="nucleotide sequence ID" value="NZ_JAGFOA010000007.1"/>
</dbReference>
<evidence type="ECO:0000256" key="15">
    <source>
        <dbReference type="ARBA" id="ARBA00022842"/>
    </source>
</evidence>
<dbReference type="PANTHER" id="PTHR46244">
    <property type="entry name" value="PHOSPHOENOLPYRUVATE-PROTEIN PHOSPHOTRANSFERASE"/>
    <property type="match status" value="1"/>
</dbReference>
<dbReference type="GO" id="GO:0016301">
    <property type="term" value="F:kinase activity"/>
    <property type="evidence" value="ECO:0007669"/>
    <property type="project" value="UniProtKB-KW"/>
</dbReference>
<evidence type="ECO:0000313" key="25">
    <source>
        <dbReference type="EMBL" id="MBO3664931.1"/>
    </source>
</evidence>
<dbReference type="InterPro" id="IPR018274">
    <property type="entry name" value="PEP_util_AS"/>
</dbReference>
<dbReference type="InterPro" id="IPR015813">
    <property type="entry name" value="Pyrv/PenolPyrv_kinase-like_dom"/>
</dbReference>
<dbReference type="InterPro" id="IPR024692">
    <property type="entry name" value="PTS_EI"/>
</dbReference>
<comment type="function">
    <text evidence="3 17">General (non sugar-specific) component of the phosphoenolpyruvate-dependent sugar phosphotransferase system (sugar PTS). This major carbohydrate active-transport system catalyzes the phosphorylation of incoming sugar substrates concomitantly with their translocation across the cell membrane. Enzyme I transfers the phosphoryl group from phosphoenolpyruvate (PEP) to the phosphoryl carrier protein (HPr).</text>
</comment>
<evidence type="ECO:0000256" key="8">
    <source>
        <dbReference type="ARBA" id="ARBA00022448"/>
    </source>
</evidence>
<evidence type="ECO:0000256" key="2">
    <source>
        <dbReference type="ARBA" id="ARBA00001946"/>
    </source>
</evidence>
<proteinExistence type="inferred from homology"/>
<feature type="binding site" evidence="20">
    <location>
        <position position="441"/>
    </location>
    <ligand>
        <name>Mg(2+)</name>
        <dbReference type="ChEBI" id="CHEBI:18420"/>
    </ligand>
</feature>
<keyword evidence="15 17" id="KW-0460">Magnesium</keyword>
<evidence type="ECO:0000256" key="14">
    <source>
        <dbReference type="ARBA" id="ARBA00022777"/>
    </source>
</evidence>
<feature type="active site" description="Proton donor" evidence="18">
    <location>
        <position position="488"/>
    </location>
</feature>
<feature type="domain" description="PEP-utilising enzyme mobile" evidence="22">
    <location>
        <begin position="152"/>
        <end position="225"/>
    </location>
</feature>
<evidence type="ECO:0000256" key="19">
    <source>
        <dbReference type="PIRSR" id="PIRSR000732-2"/>
    </source>
</evidence>
<dbReference type="GO" id="GO:0005737">
    <property type="term" value="C:cytoplasm"/>
    <property type="evidence" value="ECO:0007669"/>
    <property type="project" value="UniProtKB-SubCell"/>
</dbReference>
<dbReference type="InterPro" id="IPR036618">
    <property type="entry name" value="PtsI_HPr-bd_sf"/>
</dbReference>
<evidence type="ECO:0000256" key="11">
    <source>
        <dbReference type="ARBA" id="ARBA00022679"/>
    </source>
</evidence>
<dbReference type="Gene3D" id="3.50.30.10">
    <property type="entry name" value="Phosphohistidine domain"/>
    <property type="match status" value="1"/>
</dbReference>
<feature type="region of interest" description="Disordered" evidence="21">
    <location>
        <begin position="1"/>
        <end position="42"/>
    </location>
</feature>
<dbReference type="Pfam" id="PF02896">
    <property type="entry name" value="PEP-utilizers_C"/>
    <property type="match status" value="1"/>
</dbReference>
<comment type="catalytic activity">
    <reaction evidence="1 17">
        <text>L-histidyl-[protein] + phosphoenolpyruvate = N(pros)-phospho-L-histidyl-[protein] + pyruvate</text>
        <dbReference type="Rhea" id="RHEA:23880"/>
        <dbReference type="Rhea" id="RHEA-COMP:9745"/>
        <dbReference type="Rhea" id="RHEA-COMP:9746"/>
        <dbReference type="ChEBI" id="CHEBI:15361"/>
        <dbReference type="ChEBI" id="CHEBI:29979"/>
        <dbReference type="ChEBI" id="CHEBI:58702"/>
        <dbReference type="ChEBI" id="CHEBI:64837"/>
        <dbReference type="EC" id="2.7.3.9"/>
    </reaction>
</comment>
<keyword evidence="10 17" id="KW-0762">Sugar transport</keyword>
<dbReference type="SUPFAM" id="SSF51621">
    <property type="entry name" value="Phosphoenolpyruvate/pyruvate domain"/>
    <property type="match status" value="1"/>
</dbReference>
<evidence type="ECO:0000256" key="13">
    <source>
        <dbReference type="ARBA" id="ARBA00022723"/>
    </source>
</evidence>
<comment type="subcellular location">
    <subcellularLocation>
        <location evidence="4 17">Cytoplasm</location>
    </subcellularLocation>
</comment>
<dbReference type="InterPro" id="IPR040442">
    <property type="entry name" value="Pyrv_kinase-like_dom_sf"/>
</dbReference>
<dbReference type="InterPro" id="IPR000121">
    <property type="entry name" value="PEP_util_C"/>
</dbReference>
<dbReference type="Pfam" id="PF05524">
    <property type="entry name" value="PEP-utilisers_N"/>
    <property type="match status" value="1"/>
</dbReference>
<feature type="binding site" evidence="19">
    <location>
        <position position="292"/>
    </location>
    <ligand>
        <name>phosphoenolpyruvate</name>
        <dbReference type="ChEBI" id="CHEBI:58702"/>
    </ligand>
</feature>
<dbReference type="SUPFAM" id="SSF52009">
    <property type="entry name" value="Phosphohistidine domain"/>
    <property type="match status" value="1"/>
</dbReference>
<dbReference type="PIRSF" id="PIRSF000732">
    <property type="entry name" value="PTS_enzyme_I"/>
    <property type="match status" value="1"/>
</dbReference>
<evidence type="ECO:0000256" key="10">
    <source>
        <dbReference type="ARBA" id="ARBA00022597"/>
    </source>
</evidence>
<keyword evidence="8 17" id="KW-0813">Transport</keyword>
<evidence type="ECO:0000256" key="12">
    <source>
        <dbReference type="ARBA" id="ARBA00022683"/>
    </source>
</evidence>
<feature type="active site" description="Tele-phosphohistidine intermediate" evidence="18">
    <location>
        <position position="190"/>
    </location>
</feature>
<dbReference type="InterPro" id="IPR036637">
    <property type="entry name" value="Phosphohistidine_dom_sf"/>
</dbReference>
<reference evidence="25" key="1">
    <citation type="submission" date="2021-03" db="EMBL/GenBank/DDBJ databases">
        <title>Microbacterium sp. nov., a novel actinobacterium isolated from cow dung.</title>
        <authorList>
            <person name="Zhang L."/>
        </authorList>
    </citation>
    <scope>NUCLEOTIDE SEQUENCE</scope>
    <source>
        <strain evidence="25">NEAU-LLB</strain>
    </source>
</reference>
<dbReference type="EMBL" id="JAGFOA010000007">
    <property type="protein sequence ID" value="MBO3664931.1"/>
    <property type="molecule type" value="Genomic_DNA"/>
</dbReference>
<dbReference type="InterPro" id="IPR008279">
    <property type="entry name" value="PEP-util_enz_mobile_dom"/>
</dbReference>
<dbReference type="AlphaFoldDB" id="A0A939QUJ0"/>
<feature type="binding site" evidence="19">
    <location>
        <position position="328"/>
    </location>
    <ligand>
        <name>phosphoenolpyruvate</name>
        <dbReference type="ChEBI" id="CHEBI:58702"/>
    </ligand>
</feature>
<feature type="binding site" evidence="20">
    <location>
        <position position="417"/>
    </location>
    <ligand>
        <name>Mg(2+)</name>
        <dbReference type="ChEBI" id="CHEBI:18420"/>
    </ligand>
</feature>
<dbReference type="GO" id="GO:0008965">
    <property type="term" value="F:phosphoenolpyruvate-protein phosphotransferase activity"/>
    <property type="evidence" value="ECO:0007669"/>
    <property type="project" value="UniProtKB-EC"/>
</dbReference>
<comment type="cofactor">
    <cofactor evidence="2 17 20">
        <name>Mg(2+)</name>
        <dbReference type="ChEBI" id="CHEBI:18420"/>
    </cofactor>
</comment>
<dbReference type="Pfam" id="PF00391">
    <property type="entry name" value="PEP-utilizers"/>
    <property type="match status" value="1"/>
</dbReference>
<dbReference type="InterPro" id="IPR008731">
    <property type="entry name" value="PTS_EIN"/>
</dbReference>
<feature type="binding site" evidence="19">
    <location>
        <begin position="440"/>
        <end position="441"/>
    </location>
    <ligand>
        <name>phosphoenolpyruvate</name>
        <dbReference type="ChEBI" id="CHEBI:58702"/>
    </ligand>
</feature>
<evidence type="ECO:0000259" key="24">
    <source>
        <dbReference type="Pfam" id="PF05524"/>
    </source>
</evidence>
<organism evidence="25 26">
    <name type="scientific">Microbacterium stercoris</name>
    <dbReference type="NCBI Taxonomy" id="2820289"/>
    <lineage>
        <taxon>Bacteria</taxon>
        <taxon>Bacillati</taxon>
        <taxon>Actinomycetota</taxon>
        <taxon>Actinomycetes</taxon>
        <taxon>Micrococcales</taxon>
        <taxon>Microbacteriaceae</taxon>
        <taxon>Microbacterium</taxon>
    </lineage>
</organism>
<dbReference type="GO" id="GO:0009401">
    <property type="term" value="P:phosphoenolpyruvate-dependent sugar phosphotransferase system"/>
    <property type="evidence" value="ECO:0007669"/>
    <property type="project" value="UniProtKB-KW"/>
</dbReference>
<comment type="caution">
    <text evidence="25">The sequence shown here is derived from an EMBL/GenBank/DDBJ whole genome shotgun (WGS) entry which is preliminary data.</text>
</comment>
<evidence type="ECO:0000256" key="3">
    <source>
        <dbReference type="ARBA" id="ARBA00002728"/>
    </source>
</evidence>
<dbReference type="PROSITE" id="PS00370">
    <property type="entry name" value="PEP_ENZYMES_PHOS_SITE"/>
    <property type="match status" value="1"/>
</dbReference>
<keyword evidence="9 17" id="KW-0963">Cytoplasm</keyword>
<dbReference type="Gene3D" id="1.10.274.10">
    <property type="entry name" value="PtsI, HPr-binding domain"/>
    <property type="match status" value="1"/>
</dbReference>
<gene>
    <name evidence="25" type="primary">ptsP</name>
    <name evidence="25" type="ORF">J5V96_15650</name>
</gene>
<evidence type="ECO:0000256" key="20">
    <source>
        <dbReference type="PIRSR" id="PIRSR000732-3"/>
    </source>
</evidence>
<dbReference type="PANTHER" id="PTHR46244:SF3">
    <property type="entry name" value="PHOSPHOENOLPYRUVATE-PROTEIN PHOSPHOTRANSFERASE"/>
    <property type="match status" value="1"/>
</dbReference>
<keyword evidence="26" id="KW-1185">Reference proteome</keyword>
<protein>
    <recommendedName>
        <fullName evidence="7 17">Phosphoenolpyruvate-protein phosphotransferase</fullName>
        <ecNumber evidence="6 17">2.7.3.9</ecNumber>
    </recommendedName>
    <alternativeName>
        <fullName evidence="16 17">Phosphotransferase system, enzyme I</fullName>
    </alternativeName>
</protein>
<evidence type="ECO:0000256" key="18">
    <source>
        <dbReference type="PIRSR" id="PIRSR000732-1"/>
    </source>
</evidence>
<evidence type="ECO:0000313" key="26">
    <source>
        <dbReference type="Proteomes" id="UP000680132"/>
    </source>
</evidence>
<keyword evidence="13 17" id="KW-0479">Metal-binding</keyword>
<name>A0A939QUJ0_9MICO</name>
<feature type="domain" description="PEP-utilising enzyme C-terminal" evidence="23">
    <location>
        <begin position="252"/>
        <end position="523"/>
    </location>
</feature>
<dbReference type="NCBIfam" id="TIGR01417">
    <property type="entry name" value="PTS_I_fam"/>
    <property type="match status" value="1"/>
</dbReference>
<dbReference type="Proteomes" id="UP000680132">
    <property type="component" value="Unassembled WGS sequence"/>
</dbReference>
<accession>A0A939QUJ0</accession>
<keyword evidence="14 17" id="KW-0418">Kinase</keyword>
<evidence type="ECO:0000256" key="7">
    <source>
        <dbReference type="ARBA" id="ARBA00016544"/>
    </source>
</evidence>
<evidence type="ECO:0000256" key="9">
    <source>
        <dbReference type="ARBA" id="ARBA00022490"/>
    </source>
</evidence>
<comment type="similarity">
    <text evidence="5 17">Belongs to the PEP-utilizing enzyme family.</text>
</comment>
<dbReference type="GO" id="GO:0046872">
    <property type="term" value="F:metal ion binding"/>
    <property type="evidence" value="ECO:0007669"/>
    <property type="project" value="UniProtKB-KW"/>
</dbReference>
<evidence type="ECO:0000256" key="5">
    <source>
        <dbReference type="ARBA" id="ARBA00007837"/>
    </source>
</evidence>
<evidence type="ECO:0000256" key="21">
    <source>
        <dbReference type="SAM" id="MobiDB-lite"/>
    </source>
</evidence>
<evidence type="ECO:0000259" key="23">
    <source>
        <dbReference type="Pfam" id="PF02896"/>
    </source>
</evidence>
<sequence length="557" mass="56861">MSESISGVGIGLGTARGPVARMAERAPAPKDEKSTRDAAEEAARVREAVAAVAAELNSRAEAAGGAARDVLEAQAMMAEDPTLEEAVQARLDQGKTAEFAVHDAFAEFRATLEAVGGYLGERAADLDDVAARVIAHLRGEPAPGVPSPGHPFVLVAPDLAPADTALLDLDPASPNRVLALVTTDGGPTSHTAILAREKGIVAVVGAAGAAALQDGDVVIVDAASGAVTTHASDEELADADRRIAERAAAEAAPVTPGALADGTAIPLLANLGSSKGAAEAVELGAEGVGLFRTEFLFLSSKEAPTVEAQRAEYAQLLRAFAGKKVVVRVLDAGADKPLPFLNDAPEENPALGLRGIRALRVSEQILRDQLTALAQANEEAGADLWVMAPMIATVDETRYFTSLARELGIRVAGVMVEVPAVALLAERVLKHADFASIGTNDLTQYTMAADRLLGTVANLQDPWHPAVLKLIEQVGAAGAANGKPVGICGEAAADPLLAVVLVGLGATSLSMAPAALADVRFSLGRFTADDAKRIAQAALDADDAAGARAAARAAAGN</sequence>
<dbReference type="InterPro" id="IPR050499">
    <property type="entry name" value="PEP-utilizing_PTS_enzyme"/>
</dbReference>
<evidence type="ECO:0000256" key="17">
    <source>
        <dbReference type="PIRNR" id="PIRNR000732"/>
    </source>
</evidence>
<feature type="binding site" evidence="19">
    <location>
        <position position="451"/>
    </location>
    <ligand>
        <name>phosphoenolpyruvate</name>
        <dbReference type="ChEBI" id="CHEBI:58702"/>
    </ligand>
</feature>
<keyword evidence="12 17" id="KW-0598">Phosphotransferase system</keyword>
<evidence type="ECO:0000256" key="6">
    <source>
        <dbReference type="ARBA" id="ARBA00012232"/>
    </source>
</evidence>
<feature type="domain" description="Phosphotransferase system enzyme I N-terminal" evidence="24">
    <location>
        <begin position="7"/>
        <end position="122"/>
    </location>
</feature>
<evidence type="ECO:0000256" key="16">
    <source>
        <dbReference type="ARBA" id="ARBA00033235"/>
    </source>
</evidence>
<feature type="compositionally biased region" description="Basic and acidic residues" evidence="21">
    <location>
        <begin position="22"/>
        <end position="42"/>
    </location>
</feature>
<dbReference type="Gene3D" id="3.20.20.60">
    <property type="entry name" value="Phosphoenolpyruvate-binding domains"/>
    <property type="match status" value="1"/>
</dbReference>
<dbReference type="InterPro" id="IPR006318">
    <property type="entry name" value="PTS_EI-like"/>
</dbReference>
<evidence type="ECO:0000256" key="1">
    <source>
        <dbReference type="ARBA" id="ARBA00000683"/>
    </source>
</evidence>
<evidence type="ECO:0000259" key="22">
    <source>
        <dbReference type="Pfam" id="PF00391"/>
    </source>
</evidence>
<evidence type="ECO:0000256" key="4">
    <source>
        <dbReference type="ARBA" id="ARBA00004496"/>
    </source>
</evidence>
<dbReference type="PRINTS" id="PR01736">
    <property type="entry name" value="PHPHTRNFRASE"/>
</dbReference>
<dbReference type="EC" id="2.7.3.9" evidence="6 17"/>
<dbReference type="SUPFAM" id="SSF47831">
    <property type="entry name" value="Enzyme I of the PEP:sugar phosphotransferase system HPr-binding (sub)domain"/>
    <property type="match status" value="1"/>
</dbReference>